<dbReference type="Pfam" id="PF20511">
    <property type="entry name" value="PMI_typeI_cat"/>
    <property type="match status" value="1"/>
</dbReference>
<keyword evidence="4" id="KW-0413">Isomerase</keyword>
<keyword evidence="2" id="KW-0862">Zinc</keyword>
<dbReference type="CDD" id="cd07010">
    <property type="entry name" value="cupin_PMI_type_I_N_bac"/>
    <property type="match status" value="1"/>
</dbReference>
<comment type="caution">
    <text evidence="4">The sequence shown here is derived from an EMBL/GenBank/DDBJ whole genome shotgun (WGS) entry which is preliminary data.</text>
</comment>
<name>A0ABP7KRX6_9SPHN</name>
<dbReference type="SUPFAM" id="SSF51182">
    <property type="entry name" value="RmlC-like cupins"/>
    <property type="match status" value="1"/>
</dbReference>
<evidence type="ECO:0000256" key="1">
    <source>
        <dbReference type="ARBA" id="ARBA00022723"/>
    </source>
</evidence>
<keyword evidence="1" id="KW-0479">Metal-binding</keyword>
<reference evidence="5" key="1">
    <citation type="journal article" date="2019" name="Int. J. Syst. Evol. Microbiol.">
        <title>The Global Catalogue of Microorganisms (GCM) 10K type strain sequencing project: providing services to taxonomists for standard genome sequencing and annotation.</title>
        <authorList>
            <consortium name="The Broad Institute Genomics Platform"/>
            <consortium name="The Broad Institute Genome Sequencing Center for Infectious Disease"/>
            <person name="Wu L."/>
            <person name="Ma J."/>
        </authorList>
    </citation>
    <scope>NUCLEOTIDE SEQUENCE [LARGE SCALE GENOMIC DNA]</scope>
    <source>
        <strain evidence="5">JCM 17543</strain>
    </source>
</reference>
<evidence type="ECO:0000313" key="5">
    <source>
        <dbReference type="Proteomes" id="UP001500827"/>
    </source>
</evidence>
<evidence type="ECO:0000259" key="3">
    <source>
        <dbReference type="Pfam" id="PF20511"/>
    </source>
</evidence>
<dbReference type="Proteomes" id="UP001500827">
    <property type="component" value="Unassembled WGS sequence"/>
</dbReference>
<dbReference type="InterPro" id="IPR014710">
    <property type="entry name" value="RmlC-like_jellyroll"/>
</dbReference>
<dbReference type="PANTHER" id="PTHR42742">
    <property type="entry name" value="TRANSCRIPTIONAL REPRESSOR MPRA"/>
    <property type="match status" value="1"/>
</dbReference>
<dbReference type="InterPro" id="IPR051804">
    <property type="entry name" value="Carb_Metab_Reg_Kinase/Isom"/>
</dbReference>
<feature type="domain" description="Phosphomannose isomerase type I catalytic" evidence="3">
    <location>
        <begin position="34"/>
        <end position="66"/>
    </location>
</feature>
<organism evidence="4 5">
    <name type="scientific">Sphingomonas limnosediminicola</name>
    <dbReference type="NCBI Taxonomy" id="940133"/>
    <lineage>
        <taxon>Bacteria</taxon>
        <taxon>Pseudomonadati</taxon>
        <taxon>Pseudomonadota</taxon>
        <taxon>Alphaproteobacteria</taxon>
        <taxon>Sphingomonadales</taxon>
        <taxon>Sphingomonadaceae</taxon>
        <taxon>Sphingomonas</taxon>
    </lineage>
</organism>
<evidence type="ECO:0000256" key="2">
    <source>
        <dbReference type="ARBA" id="ARBA00022833"/>
    </source>
</evidence>
<dbReference type="RefSeq" id="WP_344697735.1">
    <property type="nucleotide sequence ID" value="NZ_BAABBM010000001.1"/>
</dbReference>
<dbReference type="InterPro" id="IPR011051">
    <property type="entry name" value="RmlC_Cupin_sf"/>
</dbReference>
<gene>
    <name evidence="4" type="ORF">GCM10022276_01000</name>
</gene>
<dbReference type="Gene3D" id="2.60.120.10">
    <property type="entry name" value="Jelly Rolls"/>
    <property type="match status" value="1"/>
</dbReference>
<sequence>MKLNRRFVEKPWGRTELPPIFDAPSDERIGEVWYTNGEDLPLLAKYIFTSERLSIQVHPNDEQARARGLAQGKSECWYILDAGPAATLGLGLKREVNKYELRAAALDGSIEELINWRPVNSGDFVFVPSGTIHAIGADISLLEFQQNADVTYRLYDYGRPRELHLDDGIAVSNSGPFPNGLVQHLSGTDERLLVASQHFVLLQSTSDALLGQRRWIIPLEAEVQSGTEIAGPGDVLLLEPNDRLESSGGRLLIGATAGPS</sequence>
<evidence type="ECO:0000313" key="4">
    <source>
        <dbReference type="EMBL" id="GAA3885779.1"/>
    </source>
</evidence>
<keyword evidence="5" id="KW-1185">Reference proteome</keyword>
<proteinExistence type="predicted"/>
<dbReference type="InterPro" id="IPR046457">
    <property type="entry name" value="PMI_typeI_cat"/>
</dbReference>
<accession>A0ABP7KRX6</accession>
<protein>
    <submittedName>
        <fullName evidence="4">Class I mannose-6-phosphate isomerase</fullName>
    </submittedName>
</protein>
<dbReference type="GO" id="GO:0016853">
    <property type="term" value="F:isomerase activity"/>
    <property type="evidence" value="ECO:0007669"/>
    <property type="project" value="UniProtKB-KW"/>
</dbReference>
<dbReference type="PANTHER" id="PTHR42742:SF3">
    <property type="entry name" value="FRUCTOKINASE"/>
    <property type="match status" value="1"/>
</dbReference>
<dbReference type="EMBL" id="BAABBM010000001">
    <property type="protein sequence ID" value="GAA3885779.1"/>
    <property type="molecule type" value="Genomic_DNA"/>
</dbReference>